<dbReference type="InterPro" id="IPR036138">
    <property type="entry name" value="PBP_dimer_sf"/>
</dbReference>
<feature type="compositionally biased region" description="Low complexity" evidence="4">
    <location>
        <begin position="639"/>
        <end position="650"/>
    </location>
</feature>
<reference evidence="8" key="2">
    <citation type="submission" date="2023-01" db="EMBL/GenBank/DDBJ databases">
        <title>Human gut microbiome strain richness.</title>
        <authorList>
            <person name="Chen-Liaw A."/>
        </authorList>
    </citation>
    <scope>NUCLEOTIDE SEQUENCE</scope>
    <source>
        <strain evidence="8">B1_m1001713B170214d0_201011</strain>
    </source>
</reference>
<dbReference type="PANTHER" id="PTHR30627:SF1">
    <property type="entry name" value="PEPTIDOGLYCAN D,D-TRANSPEPTIDASE FTSI"/>
    <property type="match status" value="1"/>
</dbReference>
<dbReference type="SUPFAM" id="SSF56601">
    <property type="entry name" value="beta-lactamase/transpeptidase-like"/>
    <property type="match status" value="1"/>
</dbReference>
<dbReference type="Gene3D" id="3.40.710.10">
    <property type="entry name" value="DD-peptidase/beta-lactamase superfamily"/>
    <property type="match status" value="1"/>
</dbReference>
<dbReference type="Proteomes" id="UP001300871">
    <property type="component" value="Unassembled WGS sequence"/>
</dbReference>
<feature type="transmembrane region" description="Helical" evidence="5">
    <location>
        <begin position="21"/>
        <end position="43"/>
    </location>
</feature>
<feature type="domain" description="Penicillin-binding protein dimerisation" evidence="7">
    <location>
        <begin position="65"/>
        <end position="235"/>
    </location>
</feature>
<dbReference type="AlphaFoldDB" id="A0A6N3HAX3"/>
<dbReference type="EMBL" id="JAQLGM010000030">
    <property type="protein sequence ID" value="MDB2001044.1"/>
    <property type="molecule type" value="Genomic_DNA"/>
</dbReference>
<name>A0A6N3HAX3_CLOSY</name>
<feature type="domain" description="Penicillin-binding protein transpeptidase" evidence="6">
    <location>
        <begin position="278"/>
        <end position="608"/>
    </location>
</feature>
<protein>
    <submittedName>
        <fullName evidence="8">Penicillin-binding transpeptidase domain-containing protein</fullName>
    </submittedName>
    <submittedName>
        <fullName evidence="9">Stage V sporulation protein D</fullName>
    </submittedName>
</protein>
<dbReference type="InterPro" id="IPR050515">
    <property type="entry name" value="Beta-lactam/transpept"/>
</dbReference>
<keyword evidence="5" id="KW-0812">Transmembrane</keyword>
<evidence type="ECO:0000256" key="3">
    <source>
        <dbReference type="ARBA" id="ARBA00023136"/>
    </source>
</evidence>
<dbReference type="GO" id="GO:0005886">
    <property type="term" value="C:plasma membrane"/>
    <property type="evidence" value="ECO:0007669"/>
    <property type="project" value="TreeGrafter"/>
</dbReference>
<keyword evidence="5" id="KW-1133">Transmembrane helix</keyword>
<dbReference type="SUPFAM" id="SSF56519">
    <property type="entry name" value="Penicillin binding protein dimerisation domain"/>
    <property type="match status" value="1"/>
</dbReference>
<proteinExistence type="inferred from homology"/>
<evidence type="ECO:0000259" key="6">
    <source>
        <dbReference type="Pfam" id="PF00905"/>
    </source>
</evidence>
<accession>A0A6N3HAX3</accession>
<dbReference type="EMBL" id="CACRUA010000050">
    <property type="protein sequence ID" value="VYU73895.1"/>
    <property type="molecule type" value="Genomic_DNA"/>
</dbReference>
<dbReference type="InterPro" id="IPR005311">
    <property type="entry name" value="PBP_dimer"/>
</dbReference>
<dbReference type="Gene3D" id="3.90.1310.10">
    <property type="entry name" value="Penicillin-binding protein 2a (Domain 2)"/>
    <property type="match status" value="1"/>
</dbReference>
<dbReference type="Pfam" id="PF03717">
    <property type="entry name" value="PBP_dimer"/>
    <property type="match status" value="1"/>
</dbReference>
<feature type="compositionally biased region" description="Acidic residues" evidence="4">
    <location>
        <begin position="669"/>
        <end position="682"/>
    </location>
</feature>
<evidence type="ECO:0000256" key="1">
    <source>
        <dbReference type="ARBA" id="ARBA00004370"/>
    </source>
</evidence>
<evidence type="ECO:0000256" key="4">
    <source>
        <dbReference type="SAM" id="MobiDB-lite"/>
    </source>
</evidence>
<gene>
    <name evidence="9" type="primary">spoVD_2</name>
    <name evidence="9" type="ORF">CSLFYP84_03671</name>
    <name evidence="8" type="ORF">PM006_12615</name>
</gene>
<evidence type="ECO:0000313" key="8">
    <source>
        <dbReference type="EMBL" id="MDB2001044.1"/>
    </source>
</evidence>
<feature type="region of interest" description="Disordered" evidence="4">
    <location>
        <begin position="635"/>
        <end position="723"/>
    </location>
</feature>
<evidence type="ECO:0000256" key="5">
    <source>
        <dbReference type="SAM" id="Phobius"/>
    </source>
</evidence>
<reference evidence="9" key="1">
    <citation type="submission" date="2019-11" db="EMBL/GenBank/DDBJ databases">
        <authorList>
            <person name="Feng L."/>
        </authorList>
    </citation>
    <scope>NUCLEOTIDE SEQUENCE</scope>
    <source>
        <strain evidence="9">CsymbiosumLFYP84</strain>
    </source>
</reference>
<organism evidence="9">
    <name type="scientific">Clostridium symbiosum</name>
    <name type="common">Bacteroides symbiosus</name>
    <dbReference type="NCBI Taxonomy" id="1512"/>
    <lineage>
        <taxon>Bacteria</taxon>
        <taxon>Bacillati</taxon>
        <taxon>Bacillota</taxon>
        <taxon>Clostridia</taxon>
        <taxon>Lachnospirales</taxon>
        <taxon>Lachnospiraceae</taxon>
        <taxon>Otoolea</taxon>
    </lineage>
</organism>
<dbReference type="PANTHER" id="PTHR30627">
    <property type="entry name" value="PEPTIDOGLYCAN D,D-TRANSPEPTIDASE"/>
    <property type="match status" value="1"/>
</dbReference>
<evidence type="ECO:0000256" key="2">
    <source>
        <dbReference type="ARBA" id="ARBA00007171"/>
    </source>
</evidence>
<sequence>MRTSQNTNNKQPFRKYMQEKLAITVLVITLALFALVLVLYNIVKNKGEDYNQIVLSHQDYESRTIPFKRGNIVDRNGTYLAISEKVYNLIIDPKQILENDENYEYLEATLDALNECFGYDREELRKLINDRKDSYYVVYEKQMTAEQKELFENYKQEKNAEYKKLPVDEGGKRRITGVWFEDEYKRVYPYKELACNVIGFAMKDGNASGGVEQYYNSVLNGVNGREYGYLNDDSNLERVVKPAKNGETLELTIDANIQKICQKYIDEWQAGIGSKVAAVIVMDPNTAEILAMDTNIRYDLNDPYNMDRYYTQEEQAAMDEKTKADAWYKMWRNFCVSDTFEPGSPQKAFTVAGAIEEGAITGYETFECGGRQKMDDRWTIRCVARSGHGPLTVTQGLMKSCNIVMMNIVRLEGKEKFTKYQSIFGFGSKTGIDLPGEADTSGLVYRADNMGPVDLATNAFGQNYNCTMIQMAAGYCSLINGGSYYEPHVVRRILNDQGAVVKKNEPKLVRETVSENTSNYINNALYQTVSGDGGTAGAAAVAGYQVAGKTGTAQKQPREAKNYLVSFIGYAPAYDPQVLVYVVLDTPNLPGEEQAHSRFASEISAKIMAEILPYMNVFPDTETGLQEDEDLAGREEGITSGEPSESQEGQEGAGEGGESEAPTETWASFDDEFIDSGEEDYNYPDSMPGGLTAPQESPGMPESTNAAESTGGGMTESSEGSRE</sequence>
<dbReference type="GO" id="GO:0071555">
    <property type="term" value="P:cell wall organization"/>
    <property type="evidence" value="ECO:0007669"/>
    <property type="project" value="TreeGrafter"/>
</dbReference>
<dbReference type="RefSeq" id="WP_009296467.1">
    <property type="nucleotide sequence ID" value="NZ_JBBNGG010000024.1"/>
</dbReference>
<evidence type="ECO:0000259" key="7">
    <source>
        <dbReference type="Pfam" id="PF03717"/>
    </source>
</evidence>
<dbReference type="InterPro" id="IPR001460">
    <property type="entry name" value="PCN-bd_Tpept"/>
</dbReference>
<dbReference type="GO" id="GO:0008658">
    <property type="term" value="F:penicillin binding"/>
    <property type="evidence" value="ECO:0007669"/>
    <property type="project" value="InterPro"/>
</dbReference>
<comment type="similarity">
    <text evidence="2">Belongs to the transpeptidase family.</text>
</comment>
<keyword evidence="3 5" id="KW-0472">Membrane</keyword>
<dbReference type="Pfam" id="PF00905">
    <property type="entry name" value="Transpeptidase"/>
    <property type="match status" value="1"/>
</dbReference>
<comment type="subcellular location">
    <subcellularLocation>
        <location evidence="1">Membrane</location>
    </subcellularLocation>
</comment>
<dbReference type="InterPro" id="IPR012338">
    <property type="entry name" value="Beta-lactam/transpept-like"/>
</dbReference>
<evidence type="ECO:0000313" key="9">
    <source>
        <dbReference type="EMBL" id="VYU73895.1"/>
    </source>
</evidence>